<evidence type="ECO:0000256" key="1">
    <source>
        <dbReference type="SAM" id="MobiDB-lite"/>
    </source>
</evidence>
<proteinExistence type="predicted"/>
<comment type="caution">
    <text evidence="2">The sequence shown here is derived from an EMBL/GenBank/DDBJ whole genome shotgun (WGS) entry which is preliminary data.</text>
</comment>
<name>V4HE80_9EURY</name>
<feature type="region of interest" description="Disordered" evidence="1">
    <location>
        <begin position="1"/>
        <end position="35"/>
    </location>
</feature>
<dbReference type="AlphaFoldDB" id="V4HE80"/>
<dbReference type="eggNOG" id="arCOG10153">
    <property type="taxonomic scope" value="Archaea"/>
</dbReference>
<gene>
    <name evidence="2" type="ORF">K933_06033</name>
</gene>
<evidence type="ECO:0008006" key="4">
    <source>
        <dbReference type="Google" id="ProtNLM"/>
    </source>
</evidence>
<evidence type="ECO:0000313" key="3">
    <source>
        <dbReference type="Proteomes" id="UP000017840"/>
    </source>
</evidence>
<protein>
    <recommendedName>
        <fullName evidence="4">DUF4112 domain-containing protein</fullName>
    </recommendedName>
</protein>
<evidence type="ECO:0000313" key="2">
    <source>
        <dbReference type="EMBL" id="ESP88985.1"/>
    </source>
</evidence>
<sequence>MIDTLRETAGSLSESVDTRLGSDGTDGTGRRSPVGWVRDESASLSRVRTVGYLLDDSLPIPGTDRRIGLDPLIGLLPVAGDTITGLLSLYIVAEGANMGVPRNVIGRMLFNVVVDTLLGFVPVVGDIFDATWKSNQRNVDLIERYAESNEIEAGDTLFDRE</sequence>
<accession>V4HE80</accession>
<dbReference type="PANTHER" id="PTHR35519:SF2">
    <property type="entry name" value="PH DOMAIN PROTEIN"/>
    <property type="match status" value="1"/>
</dbReference>
<reference evidence="2 3" key="1">
    <citation type="journal article" date="2013" name="Genome Announc.">
        <title>Draft Genome Sequence of 'Candidatus Halobonum tyrrellensis' Strain G22, Isolated from the Hypersaline Waters of Lake Tyrrell, Australia.</title>
        <authorList>
            <person name="Ugalde J.A."/>
            <person name="Narasingarao P."/>
            <person name="Kuo S."/>
            <person name="Podell S."/>
            <person name="Allen E.E."/>
        </authorList>
    </citation>
    <scope>NUCLEOTIDE SEQUENCE [LARGE SCALE GENOMIC DNA]</scope>
    <source>
        <strain evidence="2 3">G22</strain>
    </source>
</reference>
<dbReference type="PANTHER" id="PTHR35519">
    <property type="entry name" value="MEMBRANE PROTEINS"/>
    <property type="match status" value="1"/>
</dbReference>
<dbReference type="EMBL" id="ASGZ01000020">
    <property type="protein sequence ID" value="ESP88985.1"/>
    <property type="molecule type" value="Genomic_DNA"/>
</dbReference>
<dbReference type="InterPro" id="IPR025187">
    <property type="entry name" value="DUF4112"/>
</dbReference>
<keyword evidence="3" id="KW-1185">Reference proteome</keyword>
<dbReference type="RefSeq" id="WP_023393794.1">
    <property type="nucleotide sequence ID" value="NZ_ASGZ01000020.1"/>
</dbReference>
<dbReference type="Pfam" id="PF13430">
    <property type="entry name" value="DUF4112"/>
    <property type="match status" value="1"/>
</dbReference>
<organism evidence="2 3">
    <name type="scientific">Candidatus Halobonum tyrrellensis G22</name>
    <dbReference type="NCBI Taxonomy" id="1324957"/>
    <lineage>
        <taxon>Archaea</taxon>
        <taxon>Methanobacteriati</taxon>
        <taxon>Methanobacteriota</taxon>
        <taxon>Stenosarchaea group</taxon>
        <taxon>Halobacteria</taxon>
        <taxon>Halobacteriales</taxon>
        <taxon>Haloferacaceae</taxon>
        <taxon>Candidatus Halobonum</taxon>
    </lineage>
</organism>
<dbReference type="Proteomes" id="UP000017840">
    <property type="component" value="Unassembled WGS sequence"/>
</dbReference>